<evidence type="ECO:0000313" key="6">
    <source>
        <dbReference type="Proteomes" id="UP000005408"/>
    </source>
</evidence>
<keyword evidence="2" id="KW-1133">Transmembrane helix</keyword>
<feature type="transmembrane region" description="Helical" evidence="2">
    <location>
        <begin position="498"/>
        <end position="518"/>
    </location>
</feature>
<feature type="transmembrane region" description="Helical" evidence="2">
    <location>
        <begin position="746"/>
        <end position="770"/>
    </location>
</feature>
<feature type="transmembrane region" description="Helical" evidence="2">
    <location>
        <begin position="581"/>
        <end position="604"/>
    </location>
</feature>
<feature type="transmembrane region" description="Helical" evidence="2">
    <location>
        <begin position="855"/>
        <end position="878"/>
    </location>
</feature>
<dbReference type="OrthoDB" id="207378at2759"/>
<accession>A0A8W8L4T1</accession>
<protein>
    <recommendedName>
        <fullName evidence="4">Nose resistant-to-fluoxetine protein N-terminal domain-containing protein</fullName>
    </recommendedName>
</protein>
<dbReference type="OMA" id="IYMIMIG"/>
<organism evidence="5 6">
    <name type="scientific">Magallana gigas</name>
    <name type="common">Pacific oyster</name>
    <name type="synonym">Crassostrea gigas</name>
    <dbReference type="NCBI Taxonomy" id="29159"/>
    <lineage>
        <taxon>Eukaryota</taxon>
        <taxon>Metazoa</taxon>
        <taxon>Spiralia</taxon>
        <taxon>Lophotrochozoa</taxon>
        <taxon>Mollusca</taxon>
        <taxon>Bivalvia</taxon>
        <taxon>Autobranchia</taxon>
        <taxon>Pteriomorphia</taxon>
        <taxon>Ostreida</taxon>
        <taxon>Ostreoidea</taxon>
        <taxon>Ostreidae</taxon>
        <taxon>Magallana</taxon>
    </lineage>
</organism>
<dbReference type="InterPro" id="IPR006621">
    <property type="entry name" value="Nose-resist-to-fluoxetine_N"/>
</dbReference>
<feature type="transmembrane region" description="Helical" evidence="2">
    <location>
        <begin position="648"/>
        <end position="663"/>
    </location>
</feature>
<feature type="compositionally biased region" description="Polar residues" evidence="1">
    <location>
        <begin position="432"/>
        <end position="441"/>
    </location>
</feature>
<dbReference type="PANTHER" id="PTHR11161:SF0">
    <property type="entry name" value="O-ACYLTRANSFERASE LIKE PROTEIN"/>
    <property type="match status" value="1"/>
</dbReference>
<keyword evidence="2" id="KW-0472">Membrane</keyword>
<dbReference type="Pfam" id="PF20146">
    <property type="entry name" value="NRF"/>
    <property type="match status" value="1"/>
</dbReference>
<dbReference type="InterPro" id="IPR002656">
    <property type="entry name" value="Acyl_transf_3_dom"/>
</dbReference>
<feature type="chain" id="PRO_5036479904" description="Nose resistant-to-fluoxetine protein N-terminal domain-containing protein" evidence="3">
    <location>
        <begin position="30"/>
        <end position="896"/>
    </location>
</feature>
<feature type="transmembrane region" description="Helical" evidence="2">
    <location>
        <begin position="826"/>
        <end position="843"/>
    </location>
</feature>
<feature type="signal peptide" evidence="3">
    <location>
        <begin position="1"/>
        <end position="29"/>
    </location>
</feature>
<keyword evidence="3" id="KW-0732">Signal</keyword>
<feature type="transmembrane region" description="Helical" evidence="2">
    <location>
        <begin position="366"/>
        <end position="388"/>
    </location>
</feature>
<sequence>MARGMCLGPGIQILCLILLLETCVGPVTAEFSYVDLVMNSAGTIQKNLQLQKKLAPLLHSEEFWNWTQQLNSRHTLLRMAALSAEDNFTSYNRTEFKETSSEKDLSLLDLIGRLIGNSTLLNSGLPPSLSSQSIGSAIGQLLSSFQSTTTVNRNNTDEGSPSSANDLIQSPKYKGGLPESITNILGSVLQENNMSPSEAIFEQIKGAIENSNASESCKEDAFRVSDGLQTQQPWALRMFDASAKIPTDLLNLNIFWTGSYDECYSDSSVAAALLHPKTRLPSVKPRFCTVLVNLPFAFGAGGGGAFDASKLKIDTCLPKSCSSQDTKVLANLLLGSIPSVRNFSFAASSAYCQPTPEEVPYETKDIVMMCLLSMLGLIAVAGTAYEVIVMELIPKFKNSQKHETPDDPNFSNLERIESSIENKPYILRHANGGSSESTQKQNVKENIKDDTLKPKHGDTEEKRSVVAKILLAFSVYSNGKRILSTAQPKGSLKAVNGIRFLSMSWVILGHSIAFSLQYTSNVPNFASDFLQRTSASAITNALVSVDTFFVLSGLLTSYLLLKEMKKSKGRINWFIFYFHRYWRLTPIYMIMIGIYATLFNHMIFGPARPPTDTSCDRKWWMNLLYINNFVDKSEDLCLAWSWYLNNDMQFYVLSPLLIVPLFYKELIGVIISVAFLFGVTITSGVISYNYKLPPSTLGGGDPNTDPTHFMTSYYIRPYCRMGPYVCGVLTGYILHKTKGKYQINTYMNLLGWALAATCASAVLYGLSGAFRGEHLLSVEESAVYNALHRSVWGAAVCWVIFACATGNGGFINTLLSWSAFVPLSRLTYASYLVHLIVMNVFNLSRTRPFYMTDYAQVYLFLGHLFISYAVAFVASLLFESPFMALEKIIFPSRARK</sequence>
<dbReference type="EnsemblMetazoa" id="G26444.6">
    <property type="protein sequence ID" value="G26444.6:cds"/>
    <property type="gene ID" value="G26444"/>
</dbReference>
<feature type="region of interest" description="Disordered" evidence="1">
    <location>
        <begin position="150"/>
        <end position="171"/>
    </location>
</feature>
<dbReference type="GO" id="GO:0016747">
    <property type="term" value="F:acyltransferase activity, transferring groups other than amino-acyl groups"/>
    <property type="evidence" value="ECO:0007669"/>
    <property type="project" value="InterPro"/>
</dbReference>
<feature type="transmembrane region" description="Helical" evidence="2">
    <location>
        <begin position="670"/>
        <end position="690"/>
    </location>
</feature>
<feature type="transmembrane region" description="Helical" evidence="2">
    <location>
        <begin position="715"/>
        <end position="734"/>
    </location>
</feature>
<name>A0A8W8L4T1_MAGGI</name>
<evidence type="ECO:0000259" key="4">
    <source>
        <dbReference type="SMART" id="SM00703"/>
    </source>
</evidence>
<feature type="region of interest" description="Disordered" evidence="1">
    <location>
        <begin position="430"/>
        <end position="459"/>
    </location>
</feature>
<feature type="transmembrane region" description="Helical" evidence="2">
    <location>
        <begin position="538"/>
        <end position="561"/>
    </location>
</feature>
<dbReference type="InterPro" id="IPR052728">
    <property type="entry name" value="O2_lipid_transport_reg"/>
</dbReference>
<feature type="domain" description="Nose resistant-to-fluoxetine protein N-terminal" evidence="4">
    <location>
        <begin position="214"/>
        <end position="354"/>
    </location>
</feature>
<keyword evidence="2" id="KW-0812">Transmembrane</keyword>
<proteinExistence type="predicted"/>
<dbReference type="PANTHER" id="PTHR11161">
    <property type="entry name" value="O-ACYLTRANSFERASE"/>
    <property type="match status" value="1"/>
</dbReference>
<dbReference type="SMART" id="SM00703">
    <property type="entry name" value="NRF"/>
    <property type="match status" value="1"/>
</dbReference>
<dbReference type="Pfam" id="PF01757">
    <property type="entry name" value="Acyl_transf_3"/>
    <property type="match status" value="1"/>
</dbReference>
<reference evidence="5" key="1">
    <citation type="submission" date="2022-08" db="UniProtKB">
        <authorList>
            <consortium name="EnsemblMetazoa"/>
        </authorList>
    </citation>
    <scope>IDENTIFICATION</scope>
    <source>
        <strain evidence="5">05x7-T-G4-1.051#20</strain>
    </source>
</reference>
<keyword evidence="6" id="KW-1185">Reference proteome</keyword>
<evidence type="ECO:0000256" key="2">
    <source>
        <dbReference type="SAM" id="Phobius"/>
    </source>
</evidence>
<dbReference type="Proteomes" id="UP000005408">
    <property type="component" value="Unassembled WGS sequence"/>
</dbReference>
<evidence type="ECO:0000256" key="3">
    <source>
        <dbReference type="SAM" id="SignalP"/>
    </source>
</evidence>
<feature type="compositionally biased region" description="Basic and acidic residues" evidence="1">
    <location>
        <begin position="442"/>
        <end position="459"/>
    </location>
</feature>
<feature type="compositionally biased region" description="Polar residues" evidence="1">
    <location>
        <begin position="150"/>
        <end position="168"/>
    </location>
</feature>
<evidence type="ECO:0000256" key="1">
    <source>
        <dbReference type="SAM" id="MobiDB-lite"/>
    </source>
</evidence>
<dbReference type="AlphaFoldDB" id="A0A8W8L4T1"/>
<evidence type="ECO:0000313" key="5">
    <source>
        <dbReference type="EnsemblMetazoa" id="G26444.6:cds"/>
    </source>
</evidence>
<feature type="transmembrane region" description="Helical" evidence="2">
    <location>
        <begin position="790"/>
        <end position="814"/>
    </location>
</feature>